<dbReference type="EMBL" id="RJVA01000014">
    <property type="protein sequence ID" value="ROQ90697.1"/>
    <property type="molecule type" value="Genomic_DNA"/>
</dbReference>
<proteinExistence type="predicted"/>
<name>A0A3N1UQ89_9BACT</name>
<keyword evidence="2" id="KW-1185">Reference proteome</keyword>
<accession>A0A3N1UQ89</accession>
<dbReference type="Proteomes" id="UP000276223">
    <property type="component" value="Unassembled WGS sequence"/>
</dbReference>
<gene>
    <name evidence="1" type="ORF">EDC27_2586</name>
</gene>
<comment type="caution">
    <text evidence="1">The sequence shown here is derived from an EMBL/GenBank/DDBJ whole genome shotgun (WGS) entry which is preliminary data.</text>
</comment>
<organism evidence="1 2">
    <name type="scientific">Desulfosoma caldarium</name>
    <dbReference type="NCBI Taxonomy" id="610254"/>
    <lineage>
        <taxon>Bacteria</taxon>
        <taxon>Pseudomonadati</taxon>
        <taxon>Thermodesulfobacteriota</taxon>
        <taxon>Syntrophobacteria</taxon>
        <taxon>Syntrophobacterales</taxon>
        <taxon>Syntrophobacteraceae</taxon>
        <taxon>Desulfosoma</taxon>
    </lineage>
</organism>
<reference evidence="1 2" key="1">
    <citation type="submission" date="2018-11" db="EMBL/GenBank/DDBJ databases">
        <title>Genomic Encyclopedia of Type Strains, Phase IV (KMG-IV): sequencing the most valuable type-strain genomes for metagenomic binning, comparative biology and taxonomic classification.</title>
        <authorList>
            <person name="Goeker M."/>
        </authorList>
    </citation>
    <scope>NUCLEOTIDE SEQUENCE [LARGE SCALE GENOMIC DNA]</scope>
    <source>
        <strain evidence="1 2">DSM 22027</strain>
    </source>
</reference>
<protein>
    <submittedName>
        <fullName evidence="1">Uncharacterized protein</fullName>
    </submittedName>
</protein>
<dbReference type="AlphaFoldDB" id="A0A3N1UQ89"/>
<sequence length="90" mass="9791">MGGVAPIADMPRGSGLDHVCREITAAKQSQISKEEILQTLWGFLRHVKDPFGPCEYVSERLVRLPAVEAMFLRGHSSAVFSSPGYSGTSQ</sequence>
<evidence type="ECO:0000313" key="1">
    <source>
        <dbReference type="EMBL" id="ROQ90697.1"/>
    </source>
</evidence>
<evidence type="ECO:0000313" key="2">
    <source>
        <dbReference type="Proteomes" id="UP000276223"/>
    </source>
</evidence>